<evidence type="ECO:0000313" key="3">
    <source>
        <dbReference type="Proteomes" id="UP000198853"/>
    </source>
</evidence>
<proteinExistence type="predicted"/>
<feature type="transmembrane region" description="Helical" evidence="1">
    <location>
        <begin position="115"/>
        <end position="138"/>
    </location>
</feature>
<dbReference type="Proteomes" id="UP000198853">
    <property type="component" value="Unassembled WGS sequence"/>
</dbReference>
<keyword evidence="3" id="KW-1185">Reference proteome</keyword>
<feature type="transmembrane region" description="Helical" evidence="1">
    <location>
        <begin position="369"/>
        <end position="390"/>
    </location>
</feature>
<dbReference type="PANTHER" id="PTHR30221:SF1">
    <property type="entry name" value="SMALL-CONDUCTANCE MECHANOSENSITIVE CHANNEL"/>
    <property type="match status" value="1"/>
</dbReference>
<keyword evidence="1" id="KW-1133">Transmembrane helix</keyword>
<dbReference type="NCBIfam" id="NF033912">
    <property type="entry name" value="msc"/>
    <property type="match status" value="1"/>
</dbReference>
<feature type="transmembrane region" description="Helical" evidence="1">
    <location>
        <begin position="168"/>
        <end position="192"/>
    </location>
</feature>
<dbReference type="EMBL" id="FNEN01000002">
    <property type="protein sequence ID" value="SDI41068.1"/>
    <property type="molecule type" value="Genomic_DNA"/>
</dbReference>
<dbReference type="PANTHER" id="PTHR30221">
    <property type="entry name" value="SMALL-CONDUCTANCE MECHANOSENSITIVE CHANNEL"/>
    <property type="match status" value="1"/>
</dbReference>
<keyword evidence="1" id="KW-0812">Transmembrane</keyword>
<protein>
    <submittedName>
        <fullName evidence="2">Conserved TM helix</fullName>
    </submittedName>
</protein>
<feature type="transmembrane region" description="Helical" evidence="1">
    <location>
        <begin position="303"/>
        <end position="327"/>
    </location>
</feature>
<gene>
    <name evidence="2" type="ORF">SAMN04488123_10219</name>
</gene>
<dbReference type="OrthoDB" id="1411407at2"/>
<keyword evidence="1" id="KW-0472">Membrane</keyword>
<name>A0A1G8KCD2_9BACI</name>
<dbReference type="Pfam" id="PF05552">
    <property type="entry name" value="MS_channel_1st_1"/>
    <property type="match status" value="4"/>
</dbReference>
<feature type="transmembrane region" description="Helical" evidence="1">
    <location>
        <begin position="204"/>
        <end position="232"/>
    </location>
</feature>
<feature type="transmembrane region" description="Helical" evidence="1">
    <location>
        <begin position="74"/>
        <end position="95"/>
    </location>
</feature>
<dbReference type="AlphaFoldDB" id="A0A1G8KCD2"/>
<organism evidence="2 3">
    <name type="scientific">Natribacillus halophilus</name>
    <dbReference type="NCBI Taxonomy" id="549003"/>
    <lineage>
        <taxon>Bacteria</taxon>
        <taxon>Bacillati</taxon>
        <taxon>Bacillota</taxon>
        <taxon>Bacilli</taxon>
        <taxon>Bacillales</taxon>
        <taxon>Bacillaceae</taxon>
        <taxon>Natribacillus</taxon>
    </lineage>
</organism>
<feature type="transmembrane region" description="Helical" evidence="1">
    <location>
        <begin position="339"/>
        <end position="357"/>
    </location>
</feature>
<dbReference type="InterPro" id="IPR008910">
    <property type="entry name" value="MSC_TM_helix"/>
</dbReference>
<dbReference type="Gene3D" id="1.10.287.1260">
    <property type="match status" value="3"/>
</dbReference>
<dbReference type="RefSeq" id="WP_090395956.1">
    <property type="nucleotide sequence ID" value="NZ_FNEN01000002.1"/>
</dbReference>
<sequence>MDTMENMVSQLMQAVPNIITALLLLLLAWVIAKIVKSIISSVVRKVKLPVFMRKEQESGSRSERNEHRDDREQIAESASSIGYYLVFILFIPSILDALNMTTVAQPISNMMETLLIFLPNLLLATIILVVGILVARLVRNLVQSALNTLNFDRFFDKMRSNERERPDAGALSTTLANIVMVIVLIPIVVIALEALNIETISEPIVTVLSTVLNIIPSLFVGIILVIAGYYIATFVSRLLTGLLKQTNIDRVYEAIGFGPREEQRFDLPEVLGRIVQVLIILFFTVEALNIIELNVLNQIGNAVIVYLPMLVSALIIIGLGLIAGNFLEKAVVRYTRSSFSALIVKYTVILFAIFMTLDQLGFASTIVNIAFLLILGGLAVAFAISFGIGGRDFATRQLDRFETRLKKKDLSEDRES</sequence>
<evidence type="ECO:0000313" key="2">
    <source>
        <dbReference type="EMBL" id="SDI41068.1"/>
    </source>
</evidence>
<feature type="transmembrane region" description="Helical" evidence="1">
    <location>
        <begin position="14"/>
        <end position="35"/>
    </location>
</feature>
<accession>A0A1G8KCD2</accession>
<feature type="transmembrane region" description="Helical" evidence="1">
    <location>
        <begin position="270"/>
        <end position="291"/>
    </location>
</feature>
<reference evidence="2 3" key="1">
    <citation type="submission" date="2016-10" db="EMBL/GenBank/DDBJ databases">
        <authorList>
            <person name="de Groot N.N."/>
        </authorList>
    </citation>
    <scope>NUCLEOTIDE SEQUENCE [LARGE SCALE GENOMIC DNA]</scope>
    <source>
        <strain evidence="2 3">DSM 21771</strain>
    </source>
</reference>
<dbReference type="GO" id="GO:0008381">
    <property type="term" value="F:mechanosensitive monoatomic ion channel activity"/>
    <property type="evidence" value="ECO:0007669"/>
    <property type="project" value="InterPro"/>
</dbReference>
<evidence type="ECO:0000256" key="1">
    <source>
        <dbReference type="SAM" id="Phobius"/>
    </source>
</evidence>
<dbReference type="InterPro" id="IPR045275">
    <property type="entry name" value="MscS_archaea/bacteria_type"/>
</dbReference>